<keyword evidence="1" id="KW-0238">DNA-binding</keyword>
<dbReference type="CDD" id="cd00093">
    <property type="entry name" value="HTH_XRE"/>
    <property type="match status" value="1"/>
</dbReference>
<name>A0A5R9BXN5_9LACO</name>
<evidence type="ECO:0000259" key="2">
    <source>
        <dbReference type="PROSITE" id="PS50943"/>
    </source>
</evidence>
<dbReference type="PANTHER" id="PTHR46558:SF4">
    <property type="entry name" value="DNA-BIDING PHAGE PROTEIN"/>
    <property type="match status" value="1"/>
</dbReference>
<evidence type="ECO:0000256" key="1">
    <source>
        <dbReference type="ARBA" id="ARBA00023125"/>
    </source>
</evidence>
<dbReference type="InterPro" id="IPR010982">
    <property type="entry name" value="Lambda_DNA-bd_dom_sf"/>
</dbReference>
<reference evidence="3 4" key="1">
    <citation type="submission" date="2019-05" db="EMBL/GenBank/DDBJ databases">
        <title>The metagenome of a microbial culture collection derived from dairy environment covers the genomic content of the human microbiome.</title>
        <authorList>
            <person name="Roder T."/>
            <person name="Wuthrich D."/>
            <person name="Sattari Z."/>
            <person name="Von Ah U."/>
            <person name="Bar C."/>
            <person name="Ronchi F."/>
            <person name="Macpherson A.J."/>
            <person name="Ganal-Vonarburg S.C."/>
            <person name="Bruggmann R."/>
            <person name="Vergeres G."/>
        </authorList>
    </citation>
    <scope>NUCLEOTIDE SEQUENCE [LARGE SCALE GENOMIC DNA]</scope>
    <source>
        <strain evidence="3 4">FAM 18815</strain>
    </source>
</reference>
<dbReference type="SMART" id="SM00530">
    <property type="entry name" value="HTH_XRE"/>
    <property type="match status" value="1"/>
</dbReference>
<dbReference type="SUPFAM" id="SSF47413">
    <property type="entry name" value="lambda repressor-like DNA-binding domains"/>
    <property type="match status" value="1"/>
</dbReference>
<dbReference type="OrthoDB" id="6386941at2"/>
<dbReference type="AlphaFoldDB" id="A0A5R9BXN5"/>
<dbReference type="PANTHER" id="PTHR46558">
    <property type="entry name" value="TRACRIPTIONAL REGULATORY PROTEIN-RELATED-RELATED"/>
    <property type="match status" value="1"/>
</dbReference>
<evidence type="ECO:0000313" key="3">
    <source>
        <dbReference type="EMBL" id="TLQ05439.1"/>
    </source>
</evidence>
<comment type="caution">
    <text evidence="3">The sequence shown here is derived from an EMBL/GenBank/DDBJ whole genome shotgun (WGS) entry which is preliminary data.</text>
</comment>
<protein>
    <submittedName>
        <fullName evidence="3">Helix-turn-helix transcriptional regulator</fullName>
    </submittedName>
</protein>
<gene>
    <name evidence="3" type="ORF">FEZ51_01910</name>
</gene>
<dbReference type="RefSeq" id="WP_138473783.1">
    <property type="nucleotide sequence ID" value="NZ_VBTH01000002.1"/>
</dbReference>
<dbReference type="Gene3D" id="1.10.260.40">
    <property type="entry name" value="lambda repressor-like DNA-binding domains"/>
    <property type="match status" value="1"/>
</dbReference>
<accession>A0A5R9BXN5</accession>
<evidence type="ECO:0000313" key="4">
    <source>
        <dbReference type="Proteomes" id="UP000305541"/>
    </source>
</evidence>
<proteinExistence type="predicted"/>
<dbReference type="Proteomes" id="UP000305541">
    <property type="component" value="Unassembled WGS sequence"/>
</dbReference>
<dbReference type="GO" id="GO:0003677">
    <property type="term" value="F:DNA binding"/>
    <property type="evidence" value="ECO:0007669"/>
    <property type="project" value="UniProtKB-KW"/>
</dbReference>
<sequence length="74" mass="8373">MQNKIREFRAKEKMSQEALALEANVSRQTISNIEHGSVPSLDVAQRIAKVFDAKVDDIFLSNLSYVTYKNKSKA</sequence>
<dbReference type="Pfam" id="PF01381">
    <property type="entry name" value="HTH_3"/>
    <property type="match status" value="1"/>
</dbReference>
<dbReference type="EMBL" id="VBTH01000002">
    <property type="protein sequence ID" value="TLQ05439.1"/>
    <property type="molecule type" value="Genomic_DNA"/>
</dbReference>
<dbReference type="PROSITE" id="PS50943">
    <property type="entry name" value="HTH_CROC1"/>
    <property type="match status" value="1"/>
</dbReference>
<dbReference type="InterPro" id="IPR001387">
    <property type="entry name" value="Cro/C1-type_HTH"/>
</dbReference>
<organism evidence="3 4">
    <name type="scientific">Pediococcus stilesii</name>
    <dbReference type="NCBI Taxonomy" id="331679"/>
    <lineage>
        <taxon>Bacteria</taxon>
        <taxon>Bacillati</taxon>
        <taxon>Bacillota</taxon>
        <taxon>Bacilli</taxon>
        <taxon>Lactobacillales</taxon>
        <taxon>Lactobacillaceae</taxon>
        <taxon>Pediococcus</taxon>
    </lineage>
</organism>
<feature type="domain" description="HTH cro/C1-type" evidence="2">
    <location>
        <begin position="5"/>
        <end position="58"/>
    </location>
</feature>